<gene>
    <name evidence="1" type="ORF">EPI10_015325</name>
</gene>
<proteinExistence type="predicted"/>
<accession>A0A5B6VJU1</accession>
<organism evidence="1 2">
    <name type="scientific">Gossypium australe</name>
    <dbReference type="NCBI Taxonomy" id="47621"/>
    <lineage>
        <taxon>Eukaryota</taxon>
        <taxon>Viridiplantae</taxon>
        <taxon>Streptophyta</taxon>
        <taxon>Embryophyta</taxon>
        <taxon>Tracheophyta</taxon>
        <taxon>Spermatophyta</taxon>
        <taxon>Magnoliopsida</taxon>
        <taxon>eudicotyledons</taxon>
        <taxon>Gunneridae</taxon>
        <taxon>Pentapetalae</taxon>
        <taxon>rosids</taxon>
        <taxon>malvids</taxon>
        <taxon>Malvales</taxon>
        <taxon>Malvaceae</taxon>
        <taxon>Malvoideae</taxon>
        <taxon>Gossypium</taxon>
    </lineage>
</organism>
<dbReference type="OrthoDB" id="5973539at2759"/>
<comment type="caution">
    <text evidence="1">The sequence shown here is derived from an EMBL/GenBank/DDBJ whole genome shotgun (WGS) entry which is preliminary data.</text>
</comment>
<keyword evidence="2" id="KW-1185">Reference proteome</keyword>
<evidence type="ECO:0000313" key="2">
    <source>
        <dbReference type="Proteomes" id="UP000325315"/>
    </source>
</evidence>
<dbReference type="InterPro" id="IPR047259">
    <property type="entry name" value="QUIRKY-like"/>
</dbReference>
<reference evidence="1" key="1">
    <citation type="submission" date="2019-08" db="EMBL/GenBank/DDBJ databases">
        <authorList>
            <person name="Liu F."/>
        </authorList>
    </citation>
    <scope>NUCLEOTIDE SEQUENCE [LARGE SCALE GENOMIC DNA]</scope>
    <source>
        <strain evidence="1">PA1801</strain>
        <tissue evidence="1">Leaf</tissue>
    </source>
</reference>
<dbReference type="AlphaFoldDB" id="A0A5B6VJU1"/>
<dbReference type="PANTHER" id="PTHR31425">
    <property type="entry name" value="PHOSPHORIBOSYLANTHRANILATE TRANSFERASE ISOFORM 1"/>
    <property type="match status" value="1"/>
</dbReference>
<name>A0A5B6VJU1_9ROSI</name>
<dbReference type="Proteomes" id="UP000325315">
    <property type="component" value="Unassembled WGS sequence"/>
</dbReference>
<dbReference type="PANTHER" id="PTHR31425:SF26">
    <property type="entry name" value="PROTEIN QUIRKY-LIKE"/>
    <property type="match status" value="1"/>
</dbReference>
<sequence length="75" mass="8268">MVAIMYSMDPLVAAAITERHLSGSGHQHLVCWSASVLVPMKSRVGRETTDAYCVAKYGPKWVSTRTAVTHLFSKM</sequence>
<dbReference type="EMBL" id="SMMG02000006">
    <property type="protein sequence ID" value="KAA3469549.1"/>
    <property type="molecule type" value="Genomic_DNA"/>
</dbReference>
<evidence type="ECO:0000313" key="1">
    <source>
        <dbReference type="EMBL" id="KAA3469549.1"/>
    </source>
</evidence>
<protein>
    <submittedName>
        <fullName evidence="1">Protein QUIRKY-like</fullName>
    </submittedName>
</protein>